<dbReference type="PANTHER" id="PTHR43673">
    <property type="entry name" value="NAD(P)H NITROREDUCTASE YDGI-RELATED"/>
    <property type="match status" value="1"/>
</dbReference>
<dbReference type="InterPro" id="IPR033878">
    <property type="entry name" value="NfsB-like"/>
</dbReference>
<keyword evidence="5" id="KW-0521">NADP</keyword>
<evidence type="ECO:0000256" key="4">
    <source>
        <dbReference type="ARBA" id="ARBA00022643"/>
    </source>
</evidence>
<comment type="similarity">
    <text evidence="2">Belongs to the nitroreductase family.</text>
</comment>
<evidence type="ECO:0000256" key="3">
    <source>
        <dbReference type="ARBA" id="ARBA00022630"/>
    </source>
</evidence>
<dbReference type="CDD" id="cd02149">
    <property type="entry name" value="NfsB-like"/>
    <property type="match status" value="1"/>
</dbReference>
<gene>
    <name evidence="9" type="ORF">J1G54_05155</name>
    <name evidence="8" type="ORF">N5925_00755</name>
    <name evidence="10" type="ORF">QBL01_08310</name>
</gene>
<dbReference type="EMBL" id="JAODIR010000002">
    <property type="protein sequence ID" value="MDD2167158.1"/>
    <property type="molecule type" value="Genomic_DNA"/>
</dbReference>
<dbReference type="PANTHER" id="PTHR43673:SF2">
    <property type="entry name" value="NITROREDUCTASE"/>
    <property type="match status" value="1"/>
</dbReference>
<dbReference type="Proteomes" id="UP001222296">
    <property type="component" value="Chromosome"/>
</dbReference>
<evidence type="ECO:0000313" key="9">
    <source>
        <dbReference type="EMBL" id="QSX17899.1"/>
    </source>
</evidence>
<evidence type="ECO:0000256" key="6">
    <source>
        <dbReference type="ARBA" id="ARBA00023002"/>
    </source>
</evidence>
<reference evidence="9" key="1">
    <citation type="submission" date="2021-03" db="EMBL/GenBank/DDBJ databases">
        <title>Characterization of a novel Integrative Conjugative Element in Glaesserella parasuis.</title>
        <authorList>
            <person name="Hu G."/>
            <person name="Sun H."/>
        </authorList>
    </citation>
    <scope>NUCLEOTIDE SEQUENCE</scope>
    <source>
        <strain evidence="9">GHP1807</strain>
    </source>
</reference>
<accession>A0A084EVJ5</accession>
<evidence type="ECO:0000313" key="10">
    <source>
        <dbReference type="EMBL" id="WGE09255.1"/>
    </source>
</evidence>
<evidence type="ECO:0000313" key="8">
    <source>
        <dbReference type="EMBL" id="MDD2167158.1"/>
    </source>
</evidence>
<name>A0A084EVJ5_GLAPU</name>
<evidence type="ECO:0000259" key="7">
    <source>
        <dbReference type="Pfam" id="PF00881"/>
    </source>
</evidence>
<dbReference type="SUPFAM" id="SSF55469">
    <property type="entry name" value="FMN-dependent nitroreductase-like"/>
    <property type="match status" value="1"/>
</dbReference>
<dbReference type="InterPro" id="IPR029479">
    <property type="entry name" value="Nitroreductase"/>
</dbReference>
<dbReference type="InterPro" id="IPR000415">
    <property type="entry name" value="Nitroreductase-like"/>
</dbReference>
<keyword evidence="6" id="KW-0560">Oxidoreductase</keyword>
<sequence>MSISKQAILDAFHYRHACKQYDPTKKISDEDFQFILETGRLSPSSFGFEPWRFLVIENHAIRELIRDNAWGAKDKVMDCSHFVVILVRQPETLLADGEYVQHIMRDVHHIPEEALKMRQGFYRNFSEKDFGLTQDPVAFYHWACRQSYIALANMLTASAMIGIDSTAIEGFPLEKMDQLFVEKGLYDPKVYKLSVMVAFGYRAVEPKAKTRQAISDVVEYIE</sequence>
<dbReference type="EMBL" id="CP121769">
    <property type="protein sequence ID" value="WGE09255.1"/>
    <property type="molecule type" value="Genomic_DNA"/>
</dbReference>
<dbReference type="Pfam" id="PF00881">
    <property type="entry name" value="Nitroreductase"/>
    <property type="match status" value="1"/>
</dbReference>
<keyword evidence="4" id="KW-0288">FMN</keyword>
<evidence type="ECO:0000256" key="2">
    <source>
        <dbReference type="ARBA" id="ARBA00007118"/>
    </source>
</evidence>
<protein>
    <submittedName>
        <fullName evidence="8">NAD(P)H-dependent oxidoreductase</fullName>
    </submittedName>
</protein>
<evidence type="ECO:0000313" key="11">
    <source>
        <dbReference type="Proteomes" id="UP001148834"/>
    </source>
</evidence>
<feature type="domain" description="Nitroreductase" evidence="7">
    <location>
        <begin position="14"/>
        <end position="201"/>
    </location>
</feature>
<dbReference type="EMBL" id="CP071491">
    <property type="protein sequence ID" value="QSX17899.1"/>
    <property type="molecule type" value="Genomic_DNA"/>
</dbReference>
<dbReference type="OrthoDB" id="9809288at2"/>
<reference evidence="10" key="3">
    <citation type="submission" date="2023-04" db="EMBL/GenBank/DDBJ databases">
        <title>Molecular characterization of the Integrative and Conjugative elements harboring multidrug-resistance gene from Glaesserella (Haemophilus) parasuis.</title>
        <authorList>
            <person name="Che Y."/>
            <person name="Zhou L."/>
        </authorList>
    </citation>
    <scope>NUCLEOTIDE SEQUENCE</scope>
    <source>
        <strain evidence="10">Z44</strain>
    </source>
</reference>
<reference evidence="8" key="2">
    <citation type="submission" date="2022-09" db="EMBL/GenBank/DDBJ databases">
        <title>Molecular characterization of Glaesserella parasuis strains circulating in commercial swine farms using whole-genome sequencing.</title>
        <authorList>
            <person name="Mugabi R."/>
            <person name="Clavijo M."/>
            <person name="Li G."/>
        </authorList>
    </citation>
    <scope>NUCLEOTIDE SEQUENCE</scope>
    <source>
        <strain evidence="8">0435-53</strain>
    </source>
</reference>
<dbReference type="Proteomes" id="UP000662736">
    <property type="component" value="Chromosome"/>
</dbReference>
<dbReference type="Proteomes" id="UP001148834">
    <property type="component" value="Unassembled WGS sequence"/>
</dbReference>
<dbReference type="AlphaFoldDB" id="A0A084EVJ5"/>
<dbReference type="GO" id="GO:0016491">
    <property type="term" value="F:oxidoreductase activity"/>
    <property type="evidence" value="ECO:0007669"/>
    <property type="project" value="UniProtKB-KW"/>
</dbReference>
<evidence type="ECO:0000256" key="5">
    <source>
        <dbReference type="ARBA" id="ARBA00022857"/>
    </source>
</evidence>
<dbReference type="Gene3D" id="3.40.109.10">
    <property type="entry name" value="NADH Oxidase"/>
    <property type="match status" value="1"/>
</dbReference>
<organism evidence="8 11">
    <name type="scientific">Glaesserella parasuis</name>
    <name type="common">Haemophilus parasuis</name>
    <dbReference type="NCBI Taxonomy" id="738"/>
    <lineage>
        <taxon>Bacteria</taxon>
        <taxon>Pseudomonadati</taxon>
        <taxon>Pseudomonadota</taxon>
        <taxon>Gammaproteobacteria</taxon>
        <taxon>Pasteurellales</taxon>
        <taxon>Pasteurellaceae</taxon>
        <taxon>Glaesserella</taxon>
    </lineage>
</organism>
<dbReference type="RefSeq" id="WP_021109442.1">
    <property type="nucleotide sequence ID" value="NZ_CBCRUP010000001.1"/>
</dbReference>
<evidence type="ECO:0000256" key="1">
    <source>
        <dbReference type="ARBA" id="ARBA00001917"/>
    </source>
</evidence>
<proteinExistence type="inferred from homology"/>
<keyword evidence="3" id="KW-0285">Flavoprotein</keyword>
<comment type="cofactor">
    <cofactor evidence="1">
        <name>FMN</name>
        <dbReference type="ChEBI" id="CHEBI:58210"/>
    </cofactor>
</comment>